<feature type="region of interest" description="Disordered" evidence="1">
    <location>
        <begin position="1"/>
        <end position="72"/>
    </location>
</feature>
<accession>A0A5B7K6Z0</accession>
<evidence type="ECO:0000313" key="3">
    <source>
        <dbReference type="Proteomes" id="UP000324222"/>
    </source>
</evidence>
<reference evidence="2 3" key="1">
    <citation type="submission" date="2019-05" db="EMBL/GenBank/DDBJ databases">
        <title>Another draft genome of Portunus trituberculatus and its Hox gene families provides insights of decapod evolution.</title>
        <authorList>
            <person name="Jeong J.-H."/>
            <person name="Song I."/>
            <person name="Kim S."/>
            <person name="Choi T."/>
            <person name="Kim D."/>
            <person name="Ryu S."/>
            <person name="Kim W."/>
        </authorList>
    </citation>
    <scope>NUCLEOTIDE SEQUENCE [LARGE SCALE GENOMIC DNA]</scope>
    <source>
        <tissue evidence="2">Muscle</tissue>
    </source>
</reference>
<feature type="compositionally biased region" description="Polar residues" evidence="1">
    <location>
        <begin position="51"/>
        <end position="66"/>
    </location>
</feature>
<evidence type="ECO:0000313" key="2">
    <source>
        <dbReference type="EMBL" id="MPD00919.1"/>
    </source>
</evidence>
<comment type="caution">
    <text evidence="2">The sequence shown here is derived from an EMBL/GenBank/DDBJ whole genome shotgun (WGS) entry which is preliminary data.</text>
</comment>
<evidence type="ECO:0000256" key="1">
    <source>
        <dbReference type="SAM" id="MobiDB-lite"/>
    </source>
</evidence>
<keyword evidence="3" id="KW-1185">Reference proteome</keyword>
<name>A0A5B7K6Z0_PORTR</name>
<dbReference type="EMBL" id="VSRR010124950">
    <property type="protein sequence ID" value="MPD00919.1"/>
    <property type="molecule type" value="Genomic_DNA"/>
</dbReference>
<dbReference type="AlphaFoldDB" id="A0A5B7K6Z0"/>
<organism evidence="2 3">
    <name type="scientific">Portunus trituberculatus</name>
    <name type="common">Swimming crab</name>
    <name type="synonym">Neptunus trituberculatus</name>
    <dbReference type="NCBI Taxonomy" id="210409"/>
    <lineage>
        <taxon>Eukaryota</taxon>
        <taxon>Metazoa</taxon>
        <taxon>Ecdysozoa</taxon>
        <taxon>Arthropoda</taxon>
        <taxon>Crustacea</taxon>
        <taxon>Multicrustacea</taxon>
        <taxon>Malacostraca</taxon>
        <taxon>Eumalacostraca</taxon>
        <taxon>Eucarida</taxon>
        <taxon>Decapoda</taxon>
        <taxon>Pleocyemata</taxon>
        <taxon>Brachyura</taxon>
        <taxon>Eubrachyura</taxon>
        <taxon>Portunoidea</taxon>
        <taxon>Portunidae</taxon>
        <taxon>Portuninae</taxon>
        <taxon>Portunus</taxon>
    </lineage>
</organism>
<protein>
    <submittedName>
        <fullName evidence="2">Uncharacterized protein</fullName>
    </submittedName>
</protein>
<proteinExistence type="predicted"/>
<dbReference type="Proteomes" id="UP000324222">
    <property type="component" value="Unassembled WGS sequence"/>
</dbReference>
<sequence length="72" mass="7769">MSWLWWAGKAGRAGTASQAPATRQKQHASHVLPLPLSLSGQQHSEPRWGRSASSSLCPQSLTSQPRSCYVPA</sequence>
<gene>
    <name evidence="2" type="ORF">E2C01_096425</name>
</gene>